<accession>A0ACB8YJR6</accession>
<proteinExistence type="predicted"/>
<name>A0ACB8YJR6_ARCLA</name>
<gene>
    <name evidence="1" type="ORF">L6452_34786</name>
</gene>
<comment type="caution">
    <text evidence="1">The sequence shown here is derived from an EMBL/GenBank/DDBJ whole genome shotgun (WGS) entry which is preliminary data.</text>
</comment>
<protein>
    <submittedName>
        <fullName evidence="1">Uncharacterized protein</fullName>
    </submittedName>
</protein>
<dbReference type="Proteomes" id="UP001055879">
    <property type="component" value="Linkage Group LG12"/>
</dbReference>
<reference evidence="1 2" key="2">
    <citation type="journal article" date="2022" name="Mol. Ecol. Resour.">
        <title>The genomes of chicory, endive, great burdock and yacon provide insights into Asteraceae paleo-polyploidization history and plant inulin production.</title>
        <authorList>
            <person name="Fan W."/>
            <person name="Wang S."/>
            <person name="Wang H."/>
            <person name="Wang A."/>
            <person name="Jiang F."/>
            <person name="Liu H."/>
            <person name="Zhao H."/>
            <person name="Xu D."/>
            <person name="Zhang Y."/>
        </authorList>
    </citation>
    <scope>NUCLEOTIDE SEQUENCE [LARGE SCALE GENOMIC DNA]</scope>
    <source>
        <strain evidence="2">cv. Niubang</strain>
    </source>
</reference>
<sequence length="160" mass="17967">MTTEEAKASTDVVSGTFLLNSVPMRVLFDSGASFSFVSSSFCPKLPMPITSLDEALVVELADDDQVVVRNILRNCKLEIEGKEFPIDLMPMVIGRFDVVVGMDWLSTNHAEILCAKRLIRISGSNGHVVTVYGERRKGELAMKQRRLYSYAKKHEEKLQR</sequence>
<evidence type="ECO:0000313" key="1">
    <source>
        <dbReference type="EMBL" id="KAI3685538.1"/>
    </source>
</evidence>
<evidence type="ECO:0000313" key="2">
    <source>
        <dbReference type="Proteomes" id="UP001055879"/>
    </source>
</evidence>
<keyword evidence="2" id="KW-1185">Reference proteome</keyword>
<organism evidence="1 2">
    <name type="scientific">Arctium lappa</name>
    <name type="common">Greater burdock</name>
    <name type="synonym">Lappa major</name>
    <dbReference type="NCBI Taxonomy" id="4217"/>
    <lineage>
        <taxon>Eukaryota</taxon>
        <taxon>Viridiplantae</taxon>
        <taxon>Streptophyta</taxon>
        <taxon>Embryophyta</taxon>
        <taxon>Tracheophyta</taxon>
        <taxon>Spermatophyta</taxon>
        <taxon>Magnoliopsida</taxon>
        <taxon>eudicotyledons</taxon>
        <taxon>Gunneridae</taxon>
        <taxon>Pentapetalae</taxon>
        <taxon>asterids</taxon>
        <taxon>campanulids</taxon>
        <taxon>Asterales</taxon>
        <taxon>Asteraceae</taxon>
        <taxon>Carduoideae</taxon>
        <taxon>Cardueae</taxon>
        <taxon>Arctiinae</taxon>
        <taxon>Arctium</taxon>
    </lineage>
</organism>
<reference evidence="2" key="1">
    <citation type="journal article" date="2022" name="Mol. Ecol. Resour.">
        <title>The genomes of chicory, endive, great burdock and yacon provide insights into Asteraceae palaeo-polyploidization history and plant inulin production.</title>
        <authorList>
            <person name="Fan W."/>
            <person name="Wang S."/>
            <person name="Wang H."/>
            <person name="Wang A."/>
            <person name="Jiang F."/>
            <person name="Liu H."/>
            <person name="Zhao H."/>
            <person name="Xu D."/>
            <person name="Zhang Y."/>
        </authorList>
    </citation>
    <scope>NUCLEOTIDE SEQUENCE [LARGE SCALE GENOMIC DNA]</scope>
    <source>
        <strain evidence="2">cv. Niubang</strain>
    </source>
</reference>
<dbReference type="EMBL" id="CM042058">
    <property type="protein sequence ID" value="KAI3685538.1"/>
    <property type="molecule type" value="Genomic_DNA"/>
</dbReference>